<sequence length="45" mass="4410">MILVGSGQATVQVQTNGATPAGNILAITGRSGGLLQAAHVQFGCT</sequence>
<gene>
    <name evidence="1" type="ORF">HDF15_004405</name>
</gene>
<dbReference type="AlphaFoldDB" id="A0A7W8ECW2"/>
<dbReference type="EMBL" id="JACHIO010000022">
    <property type="protein sequence ID" value="MBB5066035.1"/>
    <property type="molecule type" value="Genomic_DNA"/>
</dbReference>
<dbReference type="RefSeq" id="WP_184259233.1">
    <property type="nucleotide sequence ID" value="NZ_JACHIO010000022.1"/>
</dbReference>
<name>A0A7W8ECW2_9BACT</name>
<proteinExistence type="predicted"/>
<accession>A0A7W8ECW2</accession>
<reference evidence="1 2" key="1">
    <citation type="submission" date="2020-08" db="EMBL/GenBank/DDBJ databases">
        <title>Genomic Encyclopedia of Type Strains, Phase IV (KMG-V): Genome sequencing to study the core and pangenomes of soil and plant-associated prokaryotes.</title>
        <authorList>
            <person name="Whitman W."/>
        </authorList>
    </citation>
    <scope>NUCLEOTIDE SEQUENCE [LARGE SCALE GENOMIC DNA]</scope>
    <source>
        <strain evidence="1 2">X5P3</strain>
    </source>
</reference>
<dbReference type="Proteomes" id="UP000584867">
    <property type="component" value="Unassembled WGS sequence"/>
</dbReference>
<evidence type="ECO:0000313" key="1">
    <source>
        <dbReference type="EMBL" id="MBB5066035.1"/>
    </source>
</evidence>
<evidence type="ECO:0000313" key="2">
    <source>
        <dbReference type="Proteomes" id="UP000584867"/>
    </source>
</evidence>
<protein>
    <submittedName>
        <fullName evidence="1">Uncharacterized protein</fullName>
    </submittedName>
</protein>
<organism evidence="1 2">
    <name type="scientific">Granulicella mallensis</name>
    <dbReference type="NCBI Taxonomy" id="940614"/>
    <lineage>
        <taxon>Bacteria</taxon>
        <taxon>Pseudomonadati</taxon>
        <taxon>Acidobacteriota</taxon>
        <taxon>Terriglobia</taxon>
        <taxon>Terriglobales</taxon>
        <taxon>Acidobacteriaceae</taxon>
        <taxon>Granulicella</taxon>
    </lineage>
</organism>
<comment type="caution">
    <text evidence="1">The sequence shown here is derived from an EMBL/GenBank/DDBJ whole genome shotgun (WGS) entry which is preliminary data.</text>
</comment>